<dbReference type="AlphaFoldDB" id="A0A5B1LL10"/>
<dbReference type="Pfam" id="PF10604">
    <property type="entry name" value="Polyketide_cyc2"/>
    <property type="match status" value="1"/>
</dbReference>
<dbReference type="SUPFAM" id="SSF55961">
    <property type="entry name" value="Bet v1-like"/>
    <property type="match status" value="1"/>
</dbReference>
<feature type="region of interest" description="Disordered" evidence="1">
    <location>
        <begin position="155"/>
        <end position="188"/>
    </location>
</feature>
<organism evidence="2 3">
    <name type="scientific">Nocardioides humilatus</name>
    <dbReference type="NCBI Taxonomy" id="2607660"/>
    <lineage>
        <taxon>Bacteria</taxon>
        <taxon>Bacillati</taxon>
        <taxon>Actinomycetota</taxon>
        <taxon>Actinomycetes</taxon>
        <taxon>Propionibacteriales</taxon>
        <taxon>Nocardioidaceae</taxon>
        <taxon>Nocardioides</taxon>
    </lineage>
</organism>
<dbReference type="InterPro" id="IPR019587">
    <property type="entry name" value="Polyketide_cyclase/dehydratase"/>
</dbReference>
<evidence type="ECO:0000256" key="1">
    <source>
        <dbReference type="SAM" id="MobiDB-lite"/>
    </source>
</evidence>
<protein>
    <submittedName>
        <fullName evidence="2">SRPBCC family protein</fullName>
    </submittedName>
</protein>
<dbReference type="EMBL" id="VUJV01000001">
    <property type="protein sequence ID" value="KAA1421392.1"/>
    <property type="molecule type" value="Genomic_DNA"/>
</dbReference>
<feature type="region of interest" description="Disordered" evidence="1">
    <location>
        <begin position="1"/>
        <end position="49"/>
    </location>
</feature>
<accession>A0A5B1LL10</accession>
<dbReference type="Proteomes" id="UP000325003">
    <property type="component" value="Unassembled WGS sequence"/>
</dbReference>
<proteinExistence type="predicted"/>
<evidence type="ECO:0000313" key="3">
    <source>
        <dbReference type="Proteomes" id="UP000325003"/>
    </source>
</evidence>
<reference evidence="2 3" key="1">
    <citation type="submission" date="2019-09" db="EMBL/GenBank/DDBJ databases">
        <title>Nocardioides panacisoli sp. nov., isolated from the soil of a ginseng field.</title>
        <authorList>
            <person name="Cho C."/>
        </authorList>
    </citation>
    <scope>NUCLEOTIDE SEQUENCE [LARGE SCALE GENOMIC DNA]</scope>
    <source>
        <strain evidence="2 3">BN130099</strain>
    </source>
</reference>
<dbReference type="CDD" id="cd07812">
    <property type="entry name" value="SRPBCC"/>
    <property type="match status" value="1"/>
</dbReference>
<keyword evidence="3" id="KW-1185">Reference proteome</keyword>
<gene>
    <name evidence="2" type="ORF">F0U44_03580</name>
</gene>
<feature type="compositionally biased region" description="Basic and acidic residues" evidence="1">
    <location>
        <begin position="9"/>
        <end position="24"/>
    </location>
</feature>
<name>A0A5B1LL10_9ACTN</name>
<feature type="compositionally biased region" description="Basic and acidic residues" evidence="1">
    <location>
        <begin position="166"/>
        <end position="183"/>
    </location>
</feature>
<comment type="caution">
    <text evidence="2">The sequence shown here is derived from an EMBL/GenBank/DDBJ whole genome shotgun (WGS) entry which is preliminary data.</text>
</comment>
<evidence type="ECO:0000313" key="2">
    <source>
        <dbReference type="EMBL" id="KAA1421392.1"/>
    </source>
</evidence>
<reference evidence="2 3" key="2">
    <citation type="submission" date="2019-09" db="EMBL/GenBank/DDBJ databases">
        <authorList>
            <person name="Jin C."/>
        </authorList>
    </citation>
    <scope>NUCLEOTIDE SEQUENCE [LARGE SCALE GENOMIC DNA]</scope>
    <source>
        <strain evidence="2 3">BN130099</strain>
    </source>
</reference>
<dbReference type="Gene3D" id="3.30.530.20">
    <property type="match status" value="1"/>
</dbReference>
<dbReference type="InterPro" id="IPR023393">
    <property type="entry name" value="START-like_dom_sf"/>
</dbReference>
<sequence length="350" mass="37753">MRLVQVVEGDGRDAHPQPGHEQDAGSHPGRSHQTGCAGQQGQAGHGEPTEHALGEVDARRRQVRRALELALPVLEIGDHLVGSAPDLGEPPGDLRETGVAPYGRGERRVGRHLGERLVDLVEVRAHLVQAVVGEEGGRAVEQLVAGARCLQLGRRQRCDDEEEADQAGHGEREPPRGVADHQGRHGRQYGPVSGAAGGFWKSCPVPSIVENTVEIAKPVGEVFAYVDDFSKTKDWMYGLHKIDPVTDFTQGVGATYDGVMKLGVSLKSRIQCSGWELDRLIEITSVKGIKNTQRWTFTDLGEGRTRVDAHISFELPGGPAGKAMEAAVKPFIAIAIRSTSEALVRNVEAL</sequence>
<feature type="compositionally biased region" description="Low complexity" evidence="1">
    <location>
        <begin position="32"/>
        <end position="46"/>
    </location>
</feature>
<feature type="region of interest" description="Disordered" evidence="1">
    <location>
        <begin position="82"/>
        <end position="101"/>
    </location>
</feature>